<organism evidence="2 3">
    <name type="scientific">Bartonella pachyuromydis</name>
    <dbReference type="NCBI Taxonomy" id="931097"/>
    <lineage>
        <taxon>Bacteria</taxon>
        <taxon>Pseudomonadati</taxon>
        <taxon>Pseudomonadota</taxon>
        <taxon>Alphaproteobacteria</taxon>
        <taxon>Hyphomicrobiales</taxon>
        <taxon>Bartonellaceae</taxon>
        <taxon>Bartonella</taxon>
    </lineage>
</organism>
<dbReference type="Proteomes" id="UP001501699">
    <property type="component" value="Unassembled WGS sequence"/>
</dbReference>
<sequence length="125" mass="14355">MRRIILAVALFSIFSSVLSPITASALPVGGGWGIERQKVVTKIIERSGNKDNLEIVRRTFLSAVLNAIIIPERINLFRNSDTYFRTKKEYYPYLRQIGLKNKCWKVDPKQDGSYEWVSCEIRSNS</sequence>
<dbReference type="EMBL" id="BAABJA010000007">
    <property type="protein sequence ID" value="GAA4664491.1"/>
    <property type="molecule type" value="Genomic_DNA"/>
</dbReference>
<comment type="caution">
    <text evidence="2">The sequence shown here is derived from an EMBL/GenBank/DDBJ whole genome shotgun (WGS) entry which is preliminary data.</text>
</comment>
<evidence type="ECO:0000313" key="3">
    <source>
        <dbReference type="Proteomes" id="UP001501699"/>
    </source>
</evidence>
<accession>A0ABP8VKL0</accession>
<gene>
    <name evidence="2" type="ORF">GCM10023262_11520</name>
</gene>
<keyword evidence="3" id="KW-1185">Reference proteome</keyword>
<dbReference type="RefSeq" id="WP_345119173.1">
    <property type="nucleotide sequence ID" value="NZ_BAABJA010000007.1"/>
</dbReference>
<reference evidence="3" key="1">
    <citation type="journal article" date="2019" name="Int. J. Syst. Evol. Microbiol.">
        <title>The Global Catalogue of Microorganisms (GCM) 10K type strain sequencing project: providing services to taxonomists for standard genome sequencing and annotation.</title>
        <authorList>
            <consortium name="The Broad Institute Genomics Platform"/>
            <consortium name="The Broad Institute Genome Sequencing Center for Infectious Disease"/>
            <person name="Wu L."/>
            <person name="Ma J."/>
        </authorList>
    </citation>
    <scope>NUCLEOTIDE SEQUENCE [LARGE SCALE GENOMIC DNA]</scope>
    <source>
        <strain evidence="3">JCM 17714</strain>
    </source>
</reference>
<keyword evidence="1" id="KW-0732">Signal</keyword>
<name>A0ABP8VKL0_9HYPH</name>
<feature type="signal peptide" evidence="1">
    <location>
        <begin position="1"/>
        <end position="25"/>
    </location>
</feature>
<proteinExistence type="predicted"/>
<evidence type="ECO:0000256" key="1">
    <source>
        <dbReference type="SAM" id="SignalP"/>
    </source>
</evidence>
<feature type="chain" id="PRO_5046652219" evidence="1">
    <location>
        <begin position="26"/>
        <end position="125"/>
    </location>
</feature>
<protein>
    <submittedName>
        <fullName evidence="2">Uncharacterized protein</fullName>
    </submittedName>
</protein>
<evidence type="ECO:0000313" key="2">
    <source>
        <dbReference type="EMBL" id="GAA4664491.1"/>
    </source>
</evidence>